<dbReference type="GO" id="GO:0070063">
    <property type="term" value="F:RNA polymerase binding"/>
    <property type="evidence" value="ECO:0007669"/>
    <property type="project" value="InterPro"/>
</dbReference>
<gene>
    <name evidence="3" type="primary">rnk</name>
    <name evidence="3" type="ORF">O0V09_10390</name>
</gene>
<accession>A0A9J6RMB5</accession>
<reference evidence="3 4" key="1">
    <citation type="submission" date="2022-12" db="EMBL/GenBank/DDBJ databases">
        <title>Dasania phycosphaerae sp. nov., isolated from particulate material of the south coast of Korea.</title>
        <authorList>
            <person name="Jiang Y."/>
        </authorList>
    </citation>
    <scope>NUCLEOTIDE SEQUENCE [LARGE SCALE GENOMIC DNA]</scope>
    <source>
        <strain evidence="3 4">GY-19</strain>
    </source>
</reference>
<dbReference type="Gene3D" id="3.10.50.30">
    <property type="entry name" value="Transcription elongation factor, GreA/GreB, C-terminal domain"/>
    <property type="match status" value="1"/>
</dbReference>
<dbReference type="PANTHER" id="PTHR30437">
    <property type="entry name" value="TRANSCRIPTION ELONGATION FACTOR GREA"/>
    <property type="match status" value="1"/>
</dbReference>
<dbReference type="FunFam" id="3.10.50.30:FF:000002">
    <property type="entry name" value="Regulator of nucleoside diphosphate kinase"/>
    <property type="match status" value="1"/>
</dbReference>
<evidence type="ECO:0000313" key="4">
    <source>
        <dbReference type="Proteomes" id="UP001069090"/>
    </source>
</evidence>
<dbReference type="GO" id="GO:0032784">
    <property type="term" value="P:regulation of DNA-templated transcription elongation"/>
    <property type="evidence" value="ECO:0007669"/>
    <property type="project" value="InterPro"/>
</dbReference>
<dbReference type="GO" id="GO:0003677">
    <property type="term" value="F:DNA binding"/>
    <property type="evidence" value="ECO:0007669"/>
    <property type="project" value="InterPro"/>
</dbReference>
<dbReference type="Proteomes" id="UP001069090">
    <property type="component" value="Unassembled WGS sequence"/>
</dbReference>
<dbReference type="InterPro" id="IPR023459">
    <property type="entry name" value="Tscrpt_elong_fac_GreA/B_fam"/>
</dbReference>
<dbReference type="GO" id="GO:0016301">
    <property type="term" value="F:kinase activity"/>
    <property type="evidence" value="ECO:0007669"/>
    <property type="project" value="UniProtKB-KW"/>
</dbReference>
<dbReference type="EMBL" id="JAPTGG010000007">
    <property type="protein sequence ID" value="MCZ0865612.1"/>
    <property type="molecule type" value="Genomic_DNA"/>
</dbReference>
<dbReference type="GO" id="GO:0006354">
    <property type="term" value="P:DNA-templated transcription elongation"/>
    <property type="evidence" value="ECO:0007669"/>
    <property type="project" value="TreeGrafter"/>
</dbReference>
<feature type="domain" description="Transcription elongation factor GreA/GreB C-terminal" evidence="1">
    <location>
        <begin position="51"/>
        <end position="127"/>
    </location>
</feature>
<evidence type="ECO:0000259" key="1">
    <source>
        <dbReference type="Pfam" id="PF01272"/>
    </source>
</evidence>
<protein>
    <submittedName>
        <fullName evidence="3">Nucleoside diphosphate kinase regulator</fullName>
    </submittedName>
</protein>
<dbReference type="InterPro" id="IPR036953">
    <property type="entry name" value="GreA/GreB_C_sf"/>
</dbReference>
<sequence>MDTKPKITVSSLDLSRLEKMIDNMKQDTAPGIDDLVDELARAEILAPEDMPSNIVTMNSTVRFKVASSNKEFSLTLVYPQDSDGQQGKISILAPVGSALLGLAEGDQIQWPKPGGGQLQVEIIEVLYQPERAGEMHL</sequence>
<dbReference type="RefSeq" id="WP_258331757.1">
    <property type="nucleotide sequence ID" value="NZ_JAPTGG010000007.1"/>
</dbReference>
<proteinExistence type="predicted"/>
<evidence type="ECO:0000259" key="2">
    <source>
        <dbReference type="Pfam" id="PF14760"/>
    </source>
</evidence>
<name>A0A9J6RMB5_9GAMM</name>
<dbReference type="Pfam" id="PF14760">
    <property type="entry name" value="Rnk_N"/>
    <property type="match status" value="1"/>
</dbReference>
<evidence type="ECO:0000313" key="3">
    <source>
        <dbReference type="EMBL" id="MCZ0865612.1"/>
    </source>
</evidence>
<organism evidence="3 4">
    <name type="scientific">Dasania phycosphaerae</name>
    <dbReference type="NCBI Taxonomy" id="2950436"/>
    <lineage>
        <taxon>Bacteria</taxon>
        <taxon>Pseudomonadati</taxon>
        <taxon>Pseudomonadota</taxon>
        <taxon>Gammaproteobacteria</taxon>
        <taxon>Cellvibrionales</taxon>
        <taxon>Spongiibacteraceae</taxon>
        <taxon>Dasania</taxon>
    </lineage>
</organism>
<keyword evidence="4" id="KW-1185">Reference proteome</keyword>
<keyword evidence="3" id="KW-0808">Transferase</keyword>
<keyword evidence="3" id="KW-0418">Kinase</keyword>
<dbReference type="Gene3D" id="1.10.286.20">
    <property type="match status" value="1"/>
</dbReference>
<dbReference type="AlphaFoldDB" id="A0A9J6RMB5"/>
<dbReference type="InterPro" id="IPR029462">
    <property type="entry name" value="Rnk_N"/>
</dbReference>
<dbReference type="InterPro" id="IPR001437">
    <property type="entry name" value="Tscrpt_elong_fac_GreA/B_C"/>
</dbReference>
<dbReference type="PANTHER" id="PTHR30437:SF5">
    <property type="entry name" value="REGULATOR OF NUCLEOSIDE DIPHOSPHATE KINASE"/>
    <property type="match status" value="1"/>
</dbReference>
<dbReference type="Pfam" id="PF01272">
    <property type="entry name" value="GreA_GreB"/>
    <property type="match status" value="1"/>
</dbReference>
<dbReference type="NCBIfam" id="NF004396">
    <property type="entry name" value="PRK05753.1"/>
    <property type="match status" value="1"/>
</dbReference>
<comment type="caution">
    <text evidence="3">The sequence shown here is derived from an EMBL/GenBank/DDBJ whole genome shotgun (WGS) entry which is preliminary data.</text>
</comment>
<dbReference type="SUPFAM" id="SSF54534">
    <property type="entry name" value="FKBP-like"/>
    <property type="match status" value="1"/>
</dbReference>
<feature type="domain" description="Regulator of nucleoside diphosphate kinase N-terminal" evidence="2">
    <location>
        <begin position="5"/>
        <end position="44"/>
    </location>
</feature>